<dbReference type="STRING" id="1802389.A3C17_00840"/>
<dbReference type="Pfam" id="PF10648">
    <property type="entry name" value="Gmad2"/>
    <property type="match status" value="1"/>
</dbReference>
<dbReference type="AlphaFoldDB" id="A0A1F7TXL6"/>
<feature type="transmembrane region" description="Helical" evidence="1">
    <location>
        <begin position="6"/>
        <end position="22"/>
    </location>
</feature>
<gene>
    <name evidence="3" type="ORF">A3C17_00840</name>
</gene>
<protein>
    <recommendedName>
        <fullName evidence="2">Bacterial spore germination immunoglobulin-like domain-containing protein</fullName>
    </recommendedName>
</protein>
<keyword evidence="1" id="KW-0472">Membrane</keyword>
<keyword evidence="1" id="KW-0812">Transmembrane</keyword>
<evidence type="ECO:0000313" key="3">
    <source>
        <dbReference type="EMBL" id="OGL70745.1"/>
    </source>
</evidence>
<evidence type="ECO:0000256" key="1">
    <source>
        <dbReference type="SAM" id="Phobius"/>
    </source>
</evidence>
<keyword evidence="1" id="KW-1133">Transmembrane helix</keyword>
<feature type="domain" description="Bacterial spore germination immunoglobulin-like" evidence="2">
    <location>
        <begin position="42"/>
        <end position="128"/>
    </location>
</feature>
<evidence type="ECO:0000259" key="2">
    <source>
        <dbReference type="Pfam" id="PF10648"/>
    </source>
</evidence>
<sequence>MSLRWFISVFVIAMIGVAWLFVDRKSNKVPSDASVETNNALIEVFSPLEGEAIESPLIVRGQARGTWFFEATFPVVLTNWDGLIIAEGYATAQDEWMTEDFVPFLATLTFDVPGVYNRGTLILQKSNPSGLSNNDDAFELPILFTP</sequence>
<dbReference type="EMBL" id="MGDX01000025">
    <property type="protein sequence ID" value="OGL70745.1"/>
    <property type="molecule type" value="Genomic_DNA"/>
</dbReference>
<dbReference type="Proteomes" id="UP000177097">
    <property type="component" value="Unassembled WGS sequence"/>
</dbReference>
<organism evidence="3 4">
    <name type="scientific">Candidatus Uhrbacteria bacterium RIFCSPHIGHO2_02_FULL_53_13</name>
    <dbReference type="NCBI Taxonomy" id="1802389"/>
    <lineage>
        <taxon>Bacteria</taxon>
        <taxon>Candidatus Uhriibacteriota</taxon>
    </lineage>
</organism>
<dbReference type="InterPro" id="IPR018911">
    <property type="entry name" value="Gmad2_Ig-like_dom"/>
</dbReference>
<evidence type="ECO:0000313" key="4">
    <source>
        <dbReference type="Proteomes" id="UP000177097"/>
    </source>
</evidence>
<comment type="caution">
    <text evidence="3">The sequence shown here is derived from an EMBL/GenBank/DDBJ whole genome shotgun (WGS) entry which is preliminary data.</text>
</comment>
<reference evidence="3 4" key="1">
    <citation type="journal article" date="2016" name="Nat. Commun.">
        <title>Thousands of microbial genomes shed light on interconnected biogeochemical processes in an aquifer system.</title>
        <authorList>
            <person name="Anantharaman K."/>
            <person name="Brown C.T."/>
            <person name="Hug L.A."/>
            <person name="Sharon I."/>
            <person name="Castelle C.J."/>
            <person name="Probst A.J."/>
            <person name="Thomas B.C."/>
            <person name="Singh A."/>
            <person name="Wilkins M.J."/>
            <person name="Karaoz U."/>
            <person name="Brodie E.L."/>
            <person name="Williams K.H."/>
            <person name="Hubbard S.S."/>
            <person name="Banfield J.F."/>
        </authorList>
    </citation>
    <scope>NUCLEOTIDE SEQUENCE [LARGE SCALE GENOMIC DNA]</scope>
</reference>
<name>A0A1F7TXL6_9BACT</name>
<proteinExistence type="predicted"/>
<accession>A0A1F7TXL6</accession>